<evidence type="ECO:0000256" key="4">
    <source>
        <dbReference type="ARBA" id="ARBA00018967"/>
    </source>
</evidence>
<reference evidence="11 12" key="1">
    <citation type="submission" date="2024-05" db="EMBL/GenBank/DDBJ databases">
        <title>Long read based assembly of the Candida bracarensis genome reveals expanded adhesin content.</title>
        <authorList>
            <person name="Marcet-Houben M."/>
            <person name="Ksiezopolska E."/>
            <person name="Gabaldon T."/>
        </authorList>
    </citation>
    <scope>NUCLEOTIDE SEQUENCE [LARGE SCALE GENOMIC DNA]</scope>
    <source>
        <strain evidence="11 12">CBM6</strain>
    </source>
</reference>
<evidence type="ECO:0000256" key="6">
    <source>
        <dbReference type="ARBA" id="ARBA00022692"/>
    </source>
</evidence>
<evidence type="ECO:0000256" key="7">
    <source>
        <dbReference type="ARBA" id="ARBA00022989"/>
    </source>
</evidence>
<organism evidence="11 12">
    <name type="scientific">Nakaseomyces bracarensis</name>
    <dbReference type="NCBI Taxonomy" id="273131"/>
    <lineage>
        <taxon>Eukaryota</taxon>
        <taxon>Fungi</taxon>
        <taxon>Dikarya</taxon>
        <taxon>Ascomycota</taxon>
        <taxon>Saccharomycotina</taxon>
        <taxon>Saccharomycetes</taxon>
        <taxon>Saccharomycetales</taxon>
        <taxon>Saccharomycetaceae</taxon>
        <taxon>Nakaseomyces</taxon>
    </lineage>
</organism>
<proteinExistence type="inferred from homology"/>
<comment type="caution">
    <text evidence="11">The sequence shown here is derived from an EMBL/GenBank/DDBJ whole genome shotgun (WGS) entry which is preliminary data.</text>
</comment>
<accession>A0ABR4NTF4</accession>
<evidence type="ECO:0000256" key="3">
    <source>
        <dbReference type="ARBA" id="ARBA00009642"/>
    </source>
</evidence>
<name>A0ABR4NTF4_9SACH</name>
<comment type="similarity">
    <text evidence="3">Belongs to the peroxin-22 family.</text>
</comment>
<protein>
    <recommendedName>
        <fullName evidence="4">Peroxisome assembly protein 22</fullName>
    </recommendedName>
</protein>
<sequence>MDRRRQRRFGLVVAVGIGVAAYLWWKGRDGGSSDSETRSVIRMRRQRGVSRCIVVTTSIEDLTEIDWEDLLCDDIVILVSPQVDNFKERNEITETNTQLHKIIECDTEVGLWACVRSLKKEEVIVNANDIEVPHDIPRYTSKITNIQSPERLVKYLDDV</sequence>
<comment type="subcellular location">
    <subcellularLocation>
        <location evidence="2">Peroxisome membrane</location>
        <topology evidence="2">Single-pass membrane protein</topology>
    </subcellularLocation>
</comment>
<keyword evidence="5" id="KW-0962">Peroxisome biogenesis</keyword>
<dbReference type="Pfam" id="PF12827">
    <property type="entry name" value="Peroxin-22"/>
    <property type="match status" value="1"/>
</dbReference>
<evidence type="ECO:0000256" key="8">
    <source>
        <dbReference type="ARBA" id="ARBA00023136"/>
    </source>
</evidence>
<keyword evidence="8 10" id="KW-0472">Membrane</keyword>
<evidence type="ECO:0000256" key="9">
    <source>
        <dbReference type="ARBA" id="ARBA00023140"/>
    </source>
</evidence>
<keyword evidence="12" id="KW-1185">Reference proteome</keyword>
<dbReference type="EMBL" id="JBEVYD010000006">
    <property type="protein sequence ID" value="KAL3231755.1"/>
    <property type="molecule type" value="Genomic_DNA"/>
</dbReference>
<evidence type="ECO:0000313" key="11">
    <source>
        <dbReference type="EMBL" id="KAL3231755.1"/>
    </source>
</evidence>
<evidence type="ECO:0000256" key="10">
    <source>
        <dbReference type="SAM" id="Phobius"/>
    </source>
</evidence>
<keyword evidence="9" id="KW-0576">Peroxisome</keyword>
<dbReference type="Proteomes" id="UP001623330">
    <property type="component" value="Unassembled WGS sequence"/>
</dbReference>
<comment type="function">
    <text evidence="1">Involved in peroxisome biogenesis.</text>
</comment>
<gene>
    <name evidence="11" type="ORF">RNJ44_00290</name>
</gene>
<feature type="transmembrane region" description="Helical" evidence="10">
    <location>
        <begin position="9"/>
        <end position="25"/>
    </location>
</feature>
<dbReference type="Gene3D" id="3.40.50.11730">
    <property type="entry name" value="Peroxisome assembly protein 22"/>
    <property type="match status" value="1"/>
</dbReference>
<dbReference type="InterPro" id="IPR038613">
    <property type="entry name" value="Peroxin-22_C_sf"/>
</dbReference>
<evidence type="ECO:0000256" key="2">
    <source>
        <dbReference type="ARBA" id="ARBA00004549"/>
    </source>
</evidence>
<keyword evidence="6 10" id="KW-0812">Transmembrane</keyword>
<evidence type="ECO:0000256" key="1">
    <source>
        <dbReference type="ARBA" id="ARBA00003659"/>
    </source>
</evidence>
<dbReference type="InterPro" id="IPR024359">
    <property type="entry name" value="Peroxin-22"/>
</dbReference>
<keyword evidence="7 10" id="KW-1133">Transmembrane helix</keyword>
<evidence type="ECO:0000313" key="12">
    <source>
        <dbReference type="Proteomes" id="UP001623330"/>
    </source>
</evidence>
<evidence type="ECO:0000256" key="5">
    <source>
        <dbReference type="ARBA" id="ARBA00022593"/>
    </source>
</evidence>